<dbReference type="Gene3D" id="1.20.120.450">
    <property type="entry name" value="dinb family like domain"/>
    <property type="match status" value="1"/>
</dbReference>
<dbReference type="AlphaFoldDB" id="A0A5J4KN17"/>
<dbReference type="Proteomes" id="UP000326912">
    <property type="component" value="Unassembled WGS sequence"/>
</dbReference>
<gene>
    <name evidence="4" type="ORF">KDW_19890</name>
</gene>
<comment type="caution">
    <text evidence="4">The sequence shown here is derived from an EMBL/GenBank/DDBJ whole genome shotgun (WGS) entry which is preliminary data.</text>
</comment>
<keyword evidence="5" id="KW-1185">Reference proteome</keyword>
<dbReference type="Pfam" id="PF05163">
    <property type="entry name" value="DinB"/>
    <property type="match status" value="1"/>
</dbReference>
<evidence type="ECO:0000313" key="4">
    <source>
        <dbReference type="EMBL" id="GER87827.1"/>
    </source>
</evidence>
<accession>A0A5J4KN17</accession>
<feature type="binding site" evidence="3">
    <location>
        <position position="48"/>
    </location>
    <ligand>
        <name>a divalent metal cation</name>
        <dbReference type="ChEBI" id="CHEBI:60240"/>
    </ligand>
</feature>
<dbReference type="PANTHER" id="PTHR37302">
    <property type="entry name" value="SLR1116 PROTEIN"/>
    <property type="match status" value="1"/>
</dbReference>
<dbReference type="InterPro" id="IPR007837">
    <property type="entry name" value="DinB"/>
</dbReference>
<name>A0A5J4KN17_9CHLR</name>
<dbReference type="EMBL" id="BKZW01000001">
    <property type="protein sequence ID" value="GER87827.1"/>
    <property type="molecule type" value="Genomic_DNA"/>
</dbReference>
<evidence type="ECO:0008006" key="6">
    <source>
        <dbReference type="Google" id="ProtNLM"/>
    </source>
</evidence>
<proteinExistence type="inferred from homology"/>
<feature type="binding site" evidence="3">
    <location>
        <position position="126"/>
    </location>
    <ligand>
        <name>a divalent metal cation</name>
        <dbReference type="ChEBI" id="CHEBI:60240"/>
    </ligand>
</feature>
<evidence type="ECO:0000313" key="5">
    <source>
        <dbReference type="Proteomes" id="UP000326912"/>
    </source>
</evidence>
<organism evidence="4 5">
    <name type="scientific">Dictyobacter vulcani</name>
    <dbReference type="NCBI Taxonomy" id="2607529"/>
    <lineage>
        <taxon>Bacteria</taxon>
        <taxon>Bacillati</taxon>
        <taxon>Chloroflexota</taxon>
        <taxon>Ktedonobacteria</taxon>
        <taxon>Ktedonobacterales</taxon>
        <taxon>Dictyobacteraceae</taxon>
        <taxon>Dictyobacter</taxon>
    </lineage>
</organism>
<keyword evidence="2 3" id="KW-0479">Metal-binding</keyword>
<dbReference type="RefSeq" id="WP_151755789.1">
    <property type="nucleotide sequence ID" value="NZ_BKZW01000001.1"/>
</dbReference>
<evidence type="ECO:0000256" key="1">
    <source>
        <dbReference type="ARBA" id="ARBA00008635"/>
    </source>
</evidence>
<dbReference type="InterPro" id="IPR034660">
    <property type="entry name" value="DinB/YfiT-like"/>
</dbReference>
<sequence>MSTGLPDFFKHNLWANLRLLDACAELSDAQLDATMIGTFGSIRETLMHMFASEEGYAWSFTKIKPSLPLKEFSTFAGFDELRRRAEMSGTALITIAEQEDLSQIFYLDGGTYKCAAVIVAIQAINHGVDHRSQIATMMSLQGIELPALDAWGYNDALAENIGK</sequence>
<reference evidence="4 5" key="1">
    <citation type="submission" date="2019-10" db="EMBL/GenBank/DDBJ databases">
        <title>Dictyobacter vulcani sp. nov., within the class Ktedonobacteria, isolated from soil of volcanic Mt. Zao.</title>
        <authorList>
            <person name="Zheng Y."/>
            <person name="Wang C.M."/>
            <person name="Sakai Y."/>
            <person name="Abe K."/>
            <person name="Yokota A."/>
            <person name="Yabe S."/>
        </authorList>
    </citation>
    <scope>NUCLEOTIDE SEQUENCE [LARGE SCALE GENOMIC DNA]</scope>
    <source>
        <strain evidence="4 5">W12</strain>
    </source>
</reference>
<evidence type="ECO:0000256" key="3">
    <source>
        <dbReference type="PIRSR" id="PIRSR607837-1"/>
    </source>
</evidence>
<evidence type="ECO:0000256" key="2">
    <source>
        <dbReference type="ARBA" id="ARBA00022723"/>
    </source>
</evidence>
<protein>
    <recommendedName>
        <fullName evidence="6">Damage-inducible protein DinB</fullName>
    </recommendedName>
</protein>
<comment type="similarity">
    <text evidence="1">Belongs to the DinB family.</text>
</comment>
<dbReference type="PANTHER" id="PTHR37302:SF3">
    <property type="entry name" value="DAMAGE-INDUCIBLE PROTEIN DINB"/>
    <property type="match status" value="1"/>
</dbReference>
<dbReference type="GO" id="GO:0046872">
    <property type="term" value="F:metal ion binding"/>
    <property type="evidence" value="ECO:0007669"/>
    <property type="project" value="UniProtKB-KW"/>
</dbReference>
<dbReference type="SUPFAM" id="SSF109854">
    <property type="entry name" value="DinB/YfiT-like putative metalloenzymes"/>
    <property type="match status" value="1"/>
</dbReference>
<feature type="binding site" evidence="3">
    <location>
        <position position="130"/>
    </location>
    <ligand>
        <name>a divalent metal cation</name>
        <dbReference type="ChEBI" id="CHEBI:60240"/>
    </ligand>
</feature>